<evidence type="ECO:0000313" key="3">
    <source>
        <dbReference type="Proteomes" id="UP001328107"/>
    </source>
</evidence>
<organism evidence="2 3">
    <name type="scientific">Pristionchus mayeri</name>
    <dbReference type="NCBI Taxonomy" id="1317129"/>
    <lineage>
        <taxon>Eukaryota</taxon>
        <taxon>Metazoa</taxon>
        <taxon>Ecdysozoa</taxon>
        <taxon>Nematoda</taxon>
        <taxon>Chromadorea</taxon>
        <taxon>Rhabditida</taxon>
        <taxon>Rhabditina</taxon>
        <taxon>Diplogasteromorpha</taxon>
        <taxon>Diplogasteroidea</taxon>
        <taxon>Neodiplogasteridae</taxon>
        <taxon>Pristionchus</taxon>
    </lineage>
</organism>
<sequence length="100" mass="11243">WGCYGRTTASHCKEQRLIKVAFNQGSKAIPLTLCLRSSRGAYWIDRGVCRLPSREHAPPSHPCGRRVSCRRVVAECRTQSSTPRRQPLTHSRHCADQGVT</sequence>
<feature type="non-terminal residue" evidence="2">
    <location>
        <position position="100"/>
    </location>
</feature>
<proteinExistence type="predicted"/>
<accession>A0AAN5I526</accession>
<dbReference type="EMBL" id="BTRK01000005">
    <property type="protein sequence ID" value="GMR52528.1"/>
    <property type="molecule type" value="Genomic_DNA"/>
</dbReference>
<evidence type="ECO:0000313" key="2">
    <source>
        <dbReference type="EMBL" id="GMR52528.1"/>
    </source>
</evidence>
<reference evidence="3" key="1">
    <citation type="submission" date="2022-10" db="EMBL/GenBank/DDBJ databases">
        <title>Genome assembly of Pristionchus species.</title>
        <authorList>
            <person name="Yoshida K."/>
            <person name="Sommer R.J."/>
        </authorList>
    </citation>
    <scope>NUCLEOTIDE SEQUENCE [LARGE SCALE GENOMIC DNA]</scope>
    <source>
        <strain evidence="3">RS5460</strain>
    </source>
</reference>
<keyword evidence="3" id="KW-1185">Reference proteome</keyword>
<protein>
    <submittedName>
        <fullName evidence="2">Uncharacterized protein</fullName>
    </submittedName>
</protein>
<comment type="caution">
    <text evidence="2">The sequence shown here is derived from an EMBL/GenBank/DDBJ whole genome shotgun (WGS) entry which is preliminary data.</text>
</comment>
<feature type="non-terminal residue" evidence="2">
    <location>
        <position position="1"/>
    </location>
</feature>
<dbReference type="Proteomes" id="UP001328107">
    <property type="component" value="Unassembled WGS sequence"/>
</dbReference>
<feature type="region of interest" description="Disordered" evidence="1">
    <location>
        <begin position="80"/>
        <end position="100"/>
    </location>
</feature>
<gene>
    <name evidence="2" type="ORF">PMAYCL1PPCAC_22723</name>
</gene>
<dbReference type="AlphaFoldDB" id="A0AAN5I526"/>
<name>A0AAN5I526_9BILA</name>
<evidence type="ECO:0000256" key="1">
    <source>
        <dbReference type="SAM" id="MobiDB-lite"/>
    </source>
</evidence>